<dbReference type="Proteomes" id="UP000886884">
    <property type="component" value="Unassembled WGS sequence"/>
</dbReference>
<accession>A0A9D1PAR6</accession>
<dbReference type="Gene3D" id="3.40.50.150">
    <property type="entry name" value="Vaccinia Virus protein VP39"/>
    <property type="match status" value="1"/>
</dbReference>
<dbReference type="InterPro" id="IPR029063">
    <property type="entry name" value="SAM-dependent_MTases_sf"/>
</dbReference>
<reference evidence="1" key="2">
    <citation type="journal article" date="2021" name="PeerJ">
        <title>Extensive microbial diversity within the chicken gut microbiome revealed by metagenomics and culture.</title>
        <authorList>
            <person name="Gilroy R."/>
            <person name="Ravi A."/>
            <person name="Getino M."/>
            <person name="Pursley I."/>
            <person name="Horton D.L."/>
            <person name="Alikhan N.F."/>
            <person name="Baker D."/>
            <person name="Gharbi K."/>
            <person name="Hall N."/>
            <person name="Watson M."/>
            <person name="Adriaenssens E.M."/>
            <person name="Foster-Nyarko E."/>
            <person name="Jarju S."/>
            <person name="Secka A."/>
            <person name="Antonio M."/>
            <person name="Oren A."/>
            <person name="Chaudhuri R.R."/>
            <person name="La Ragione R."/>
            <person name="Hildebrand F."/>
            <person name="Pallen M.J."/>
        </authorList>
    </citation>
    <scope>NUCLEOTIDE SEQUENCE</scope>
    <source>
        <strain evidence="1">CHK183-6373</strain>
    </source>
</reference>
<gene>
    <name evidence="1" type="ORF">IAA64_11895</name>
</gene>
<dbReference type="SUPFAM" id="SSF53335">
    <property type="entry name" value="S-adenosyl-L-methionine-dependent methyltransferases"/>
    <property type="match status" value="1"/>
</dbReference>
<proteinExistence type="predicted"/>
<protein>
    <submittedName>
        <fullName evidence="1">Uncharacterized protein</fullName>
    </submittedName>
</protein>
<evidence type="ECO:0000313" key="2">
    <source>
        <dbReference type="Proteomes" id="UP000886884"/>
    </source>
</evidence>
<organism evidence="1 2">
    <name type="scientific">Candidatus Ornithocaccomicrobium faecavium</name>
    <dbReference type="NCBI Taxonomy" id="2840890"/>
    <lineage>
        <taxon>Bacteria</taxon>
        <taxon>Bacillati</taxon>
        <taxon>Bacillota</taxon>
        <taxon>Clostridia</taxon>
        <taxon>Candidatus Ornithocaccomicrobium</taxon>
    </lineage>
</organism>
<evidence type="ECO:0000313" key="1">
    <source>
        <dbReference type="EMBL" id="HIV28669.1"/>
    </source>
</evidence>
<sequence length="309" mass="33855">MLAQKELQLLLSACGLDPVVYPLSLSGMEVIAFESPPLTAGQAAIVADHSLLYWLFEVREDQSLLPVLSHRQELLGADLPYIQKYKGKTNERFTELLINMALYSSAYATEKAVRLLDPMCGRGTTLFLALNRGMLPTGADADRGEVQECARFFQRYLEYHRIKHKHQKHARTYKGANIPMESFAFSLPDSGEGELSLAVADARQAAGLSRRRYHILVADLPYGVQHAPSGKGSLQALVEEAAGEWLASLAPGGALALAFNVHTLKRNQVVSALARAGFCLAEGAPYEGLEHWVEQAVMRDLVVARAPLA</sequence>
<dbReference type="EMBL" id="DVOT01000216">
    <property type="protein sequence ID" value="HIV28669.1"/>
    <property type="molecule type" value="Genomic_DNA"/>
</dbReference>
<reference evidence="1" key="1">
    <citation type="submission" date="2020-10" db="EMBL/GenBank/DDBJ databases">
        <authorList>
            <person name="Gilroy R."/>
        </authorList>
    </citation>
    <scope>NUCLEOTIDE SEQUENCE</scope>
    <source>
        <strain evidence="1">CHK183-6373</strain>
    </source>
</reference>
<dbReference type="AlphaFoldDB" id="A0A9D1PAR6"/>
<name>A0A9D1PAR6_9FIRM</name>
<comment type="caution">
    <text evidence="1">The sequence shown here is derived from an EMBL/GenBank/DDBJ whole genome shotgun (WGS) entry which is preliminary data.</text>
</comment>